<dbReference type="Proteomes" id="UP001500957">
    <property type="component" value="Unassembled WGS sequence"/>
</dbReference>
<feature type="transmembrane region" description="Helical" evidence="2">
    <location>
        <begin position="39"/>
        <end position="60"/>
    </location>
</feature>
<organism evidence="3 4">
    <name type="scientific">Sporichthya brevicatena</name>
    <dbReference type="NCBI Taxonomy" id="171442"/>
    <lineage>
        <taxon>Bacteria</taxon>
        <taxon>Bacillati</taxon>
        <taxon>Actinomycetota</taxon>
        <taxon>Actinomycetes</taxon>
        <taxon>Sporichthyales</taxon>
        <taxon>Sporichthyaceae</taxon>
        <taxon>Sporichthya</taxon>
    </lineage>
</organism>
<name>A0ABN1GEL7_9ACTN</name>
<evidence type="ECO:0000256" key="2">
    <source>
        <dbReference type="SAM" id="Phobius"/>
    </source>
</evidence>
<feature type="region of interest" description="Disordered" evidence="1">
    <location>
        <begin position="1"/>
        <end position="26"/>
    </location>
</feature>
<evidence type="ECO:0000256" key="1">
    <source>
        <dbReference type="SAM" id="MobiDB-lite"/>
    </source>
</evidence>
<sequence length="197" mass="20188">MLSTRGRLPSELIPRQNEPLTHHSSLWGEPDMRITKKKITAVAASAAVVALGAGAAFGYWSSSGTATGSTQLSTMAGLGPATFTIENGLYPGGSVEVVGVSVANTNGFDVEVTSFGTPVFSSDDAACQAAMDGGSGPWFTLSPLPTGMLPFLVQANDTITISGPTGTFLTMVNSADDQNACQGKNIIVSVELTARTA</sequence>
<evidence type="ECO:0000313" key="3">
    <source>
        <dbReference type="EMBL" id="GAA0609932.1"/>
    </source>
</evidence>
<accession>A0ABN1GEL7</accession>
<dbReference type="EMBL" id="BAAAHE010000007">
    <property type="protein sequence ID" value="GAA0609932.1"/>
    <property type="molecule type" value="Genomic_DNA"/>
</dbReference>
<keyword evidence="2" id="KW-0812">Transmembrane</keyword>
<comment type="caution">
    <text evidence="3">The sequence shown here is derived from an EMBL/GenBank/DDBJ whole genome shotgun (WGS) entry which is preliminary data.</text>
</comment>
<gene>
    <name evidence="3" type="ORF">GCM10009547_10010</name>
</gene>
<keyword evidence="4" id="KW-1185">Reference proteome</keyword>
<keyword evidence="2" id="KW-0472">Membrane</keyword>
<proteinExistence type="predicted"/>
<evidence type="ECO:0000313" key="4">
    <source>
        <dbReference type="Proteomes" id="UP001500957"/>
    </source>
</evidence>
<keyword evidence="2" id="KW-1133">Transmembrane helix</keyword>
<protein>
    <submittedName>
        <fullName evidence="3">Uncharacterized protein</fullName>
    </submittedName>
</protein>
<reference evidence="3 4" key="1">
    <citation type="journal article" date="2019" name="Int. J. Syst. Evol. Microbiol.">
        <title>The Global Catalogue of Microorganisms (GCM) 10K type strain sequencing project: providing services to taxonomists for standard genome sequencing and annotation.</title>
        <authorList>
            <consortium name="The Broad Institute Genomics Platform"/>
            <consortium name="The Broad Institute Genome Sequencing Center for Infectious Disease"/>
            <person name="Wu L."/>
            <person name="Ma J."/>
        </authorList>
    </citation>
    <scope>NUCLEOTIDE SEQUENCE [LARGE SCALE GENOMIC DNA]</scope>
    <source>
        <strain evidence="3 4">JCM 10671</strain>
    </source>
</reference>